<evidence type="ECO:0000313" key="2">
    <source>
        <dbReference type="Proteomes" id="UP000798662"/>
    </source>
</evidence>
<name>A0ACC3CFE5_PYRYE</name>
<accession>A0ACC3CFE5</accession>
<sequence length="272" mass="27720">MATPPEPRVVLLTGCSTGIGLAAAMAFASAGGWATLATMRSPDAAPAALTTLPGVEVLSLDVTSEASVEAVMEHVRRAHGGRLDVVVNNAGYGVPGSIETVPLAAAQDVFDVNVWGSVRVLRAALPLMRARGEGVVVQVSSTSGTRAVPFSDVYCGSKFAIEGMLESLRYALAPDERMVAPEAQDAAEVAAVIVRAATDRLGGGDPSAAPFRVGTGDAASAVLAAVRRDVDGRSGPVYEAQWSKVHAEVRRVDAEVAAANAAVASEASTAGE</sequence>
<dbReference type="Proteomes" id="UP000798662">
    <property type="component" value="Chromosome 3"/>
</dbReference>
<evidence type="ECO:0000313" key="1">
    <source>
        <dbReference type="EMBL" id="KAK1868889.1"/>
    </source>
</evidence>
<dbReference type="EMBL" id="CM020620">
    <property type="protein sequence ID" value="KAK1868889.1"/>
    <property type="molecule type" value="Genomic_DNA"/>
</dbReference>
<proteinExistence type="predicted"/>
<gene>
    <name evidence="1" type="ORF">I4F81_011371</name>
</gene>
<protein>
    <submittedName>
        <fullName evidence="1">Uncharacterized protein</fullName>
    </submittedName>
</protein>
<comment type="caution">
    <text evidence="1">The sequence shown here is derived from an EMBL/GenBank/DDBJ whole genome shotgun (WGS) entry which is preliminary data.</text>
</comment>
<reference evidence="1" key="1">
    <citation type="submission" date="2019-11" db="EMBL/GenBank/DDBJ databases">
        <title>Nori genome reveals adaptations in red seaweeds to the harsh intertidal environment.</title>
        <authorList>
            <person name="Wang D."/>
            <person name="Mao Y."/>
        </authorList>
    </citation>
    <scope>NUCLEOTIDE SEQUENCE</scope>
    <source>
        <tissue evidence="1">Gametophyte</tissue>
    </source>
</reference>
<organism evidence="1 2">
    <name type="scientific">Pyropia yezoensis</name>
    <name type="common">Susabi-nori</name>
    <name type="synonym">Porphyra yezoensis</name>
    <dbReference type="NCBI Taxonomy" id="2788"/>
    <lineage>
        <taxon>Eukaryota</taxon>
        <taxon>Rhodophyta</taxon>
        <taxon>Bangiophyceae</taxon>
        <taxon>Bangiales</taxon>
        <taxon>Bangiaceae</taxon>
        <taxon>Pyropia</taxon>
    </lineage>
</organism>
<keyword evidence="2" id="KW-1185">Reference proteome</keyword>